<feature type="non-terminal residue" evidence="2">
    <location>
        <position position="1"/>
    </location>
</feature>
<evidence type="ECO:0000313" key="3">
    <source>
        <dbReference type="Proteomes" id="UP001302126"/>
    </source>
</evidence>
<accession>A0AAN6WNI7</accession>
<comment type="caution">
    <text evidence="2">The sequence shown here is derived from an EMBL/GenBank/DDBJ whole genome shotgun (WGS) entry which is preliminary data.</text>
</comment>
<feature type="domain" description="Ecp2 effector protein-like" evidence="1">
    <location>
        <begin position="4"/>
        <end position="105"/>
    </location>
</feature>
<dbReference type="AlphaFoldDB" id="A0AAN6WNI7"/>
<reference evidence="2" key="1">
    <citation type="journal article" date="2023" name="Mol. Phylogenet. Evol.">
        <title>Genome-scale phylogeny and comparative genomics of the fungal order Sordariales.</title>
        <authorList>
            <person name="Hensen N."/>
            <person name="Bonometti L."/>
            <person name="Westerberg I."/>
            <person name="Brannstrom I.O."/>
            <person name="Guillou S."/>
            <person name="Cros-Aarteil S."/>
            <person name="Calhoun S."/>
            <person name="Haridas S."/>
            <person name="Kuo A."/>
            <person name="Mondo S."/>
            <person name="Pangilinan J."/>
            <person name="Riley R."/>
            <person name="LaButti K."/>
            <person name="Andreopoulos B."/>
            <person name="Lipzen A."/>
            <person name="Chen C."/>
            <person name="Yan M."/>
            <person name="Daum C."/>
            <person name="Ng V."/>
            <person name="Clum A."/>
            <person name="Steindorff A."/>
            <person name="Ohm R.A."/>
            <person name="Martin F."/>
            <person name="Silar P."/>
            <person name="Natvig D.O."/>
            <person name="Lalanne C."/>
            <person name="Gautier V."/>
            <person name="Ament-Velasquez S.L."/>
            <person name="Kruys A."/>
            <person name="Hutchinson M.I."/>
            <person name="Powell A.J."/>
            <person name="Barry K."/>
            <person name="Miller A.N."/>
            <person name="Grigoriev I.V."/>
            <person name="Debuchy R."/>
            <person name="Gladieux P."/>
            <person name="Hiltunen Thoren M."/>
            <person name="Johannesson H."/>
        </authorList>
    </citation>
    <scope>NUCLEOTIDE SEQUENCE</scope>
    <source>
        <strain evidence="2">PSN309</strain>
    </source>
</reference>
<reference evidence="2" key="2">
    <citation type="submission" date="2023-05" db="EMBL/GenBank/DDBJ databases">
        <authorList>
            <consortium name="Lawrence Berkeley National Laboratory"/>
            <person name="Steindorff A."/>
            <person name="Hensen N."/>
            <person name="Bonometti L."/>
            <person name="Westerberg I."/>
            <person name="Brannstrom I.O."/>
            <person name="Guillou S."/>
            <person name="Cros-Aarteil S."/>
            <person name="Calhoun S."/>
            <person name="Haridas S."/>
            <person name="Kuo A."/>
            <person name="Mondo S."/>
            <person name="Pangilinan J."/>
            <person name="Riley R."/>
            <person name="Labutti K."/>
            <person name="Andreopoulos B."/>
            <person name="Lipzen A."/>
            <person name="Chen C."/>
            <person name="Yanf M."/>
            <person name="Daum C."/>
            <person name="Ng V."/>
            <person name="Clum A."/>
            <person name="Ohm R."/>
            <person name="Martin F."/>
            <person name="Silar P."/>
            <person name="Natvig D."/>
            <person name="Lalanne C."/>
            <person name="Gautier V."/>
            <person name="Ament-Velasquez S.L."/>
            <person name="Kruys A."/>
            <person name="Hutchinson M.I."/>
            <person name="Powell A.J."/>
            <person name="Barry K."/>
            <person name="Miller A.N."/>
            <person name="Grigoriev I.V."/>
            <person name="Debuchy R."/>
            <person name="Gladieux P."/>
            <person name="Thoren M.H."/>
            <person name="Johannesson H."/>
        </authorList>
    </citation>
    <scope>NUCLEOTIDE SEQUENCE</scope>
    <source>
        <strain evidence="2">PSN309</strain>
    </source>
</reference>
<protein>
    <submittedName>
        <fullName evidence="2">Ecp2 effector protein</fullName>
    </submittedName>
</protein>
<keyword evidence="3" id="KW-1185">Reference proteome</keyword>
<evidence type="ECO:0000313" key="2">
    <source>
        <dbReference type="EMBL" id="KAK4183422.1"/>
    </source>
</evidence>
<organism evidence="2 3">
    <name type="scientific">Podospora australis</name>
    <dbReference type="NCBI Taxonomy" id="1536484"/>
    <lineage>
        <taxon>Eukaryota</taxon>
        <taxon>Fungi</taxon>
        <taxon>Dikarya</taxon>
        <taxon>Ascomycota</taxon>
        <taxon>Pezizomycotina</taxon>
        <taxon>Sordariomycetes</taxon>
        <taxon>Sordariomycetidae</taxon>
        <taxon>Sordariales</taxon>
        <taxon>Podosporaceae</taxon>
        <taxon>Podospora</taxon>
    </lineage>
</organism>
<dbReference type="Proteomes" id="UP001302126">
    <property type="component" value="Unassembled WGS sequence"/>
</dbReference>
<dbReference type="Pfam" id="PF14856">
    <property type="entry name" value="Hce2"/>
    <property type="match status" value="1"/>
</dbReference>
<feature type="non-terminal residue" evidence="2">
    <location>
        <position position="117"/>
    </location>
</feature>
<evidence type="ECO:0000259" key="1">
    <source>
        <dbReference type="Pfam" id="PF14856"/>
    </source>
</evidence>
<dbReference type="EMBL" id="MU864549">
    <property type="protein sequence ID" value="KAK4183422.1"/>
    <property type="molecule type" value="Genomic_DNA"/>
</dbReference>
<dbReference type="InterPro" id="IPR029226">
    <property type="entry name" value="Ecp2-like"/>
</dbReference>
<name>A0AAN6WNI7_9PEZI</name>
<gene>
    <name evidence="2" type="ORF">QBC35DRAFT_344624</name>
</gene>
<sequence>INDCDDNGNVNLYSTDGSPLVDDCMKMYNNIKGPGSWTVSGGWSNEHQLIQKDTCAFAARSTDGGWLYIGNDDIRLAIVKAMSNNNYKDSKSGRGKVGADGMLSCQSTPGIKWGTLH</sequence>
<proteinExistence type="predicted"/>